<dbReference type="EMBL" id="REGN01008359">
    <property type="protein sequence ID" value="RNA03766.1"/>
    <property type="molecule type" value="Genomic_DNA"/>
</dbReference>
<sequence>MSDKEVRSTLDNLFSNDTRKYMKIKNSCIDPKILELWHLFKRILNFDLKARESVKIFAAKNFLATRIGKEKIKVVRYVKKLKYLKRFPGMLFIQALSCTKRSLPKYDHLPYSAIPLILLILLCLPILEIESFRKIASFMTQLPKSILYDNFNRFLEKY</sequence>
<keyword evidence="1" id="KW-0472">Membrane</keyword>
<comment type="caution">
    <text evidence="2">The sequence shown here is derived from an EMBL/GenBank/DDBJ whole genome shotgun (WGS) entry which is preliminary data.</text>
</comment>
<gene>
    <name evidence="2" type="ORF">BpHYR1_022559</name>
</gene>
<protein>
    <submittedName>
        <fullName evidence="2">Uncharacterized protein</fullName>
    </submittedName>
</protein>
<name>A0A3M7PX92_BRAPC</name>
<dbReference type="Proteomes" id="UP000276133">
    <property type="component" value="Unassembled WGS sequence"/>
</dbReference>
<keyword evidence="3" id="KW-1185">Reference proteome</keyword>
<keyword evidence="1" id="KW-0812">Transmembrane</keyword>
<accession>A0A3M7PX92</accession>
<reference evidence="2 3" key="1">
    <citation type="journal article" date="2018" name="Sci. Rep.">
        <title>Genomic signatures of local adaptation to the degree of environmental predictability in rotifers.</title>
        <authorList>
            <person name="Franch-Gras L."/>
            <person name="Hahn C."/>
            <person name="Garcia-Roger E.M."/>
            <person name="Carmona M.J."/>
            <person name="Serra M."/>
            <person name="Gomez A."/>
        </authorList>
    </citation>
    <scope>NUCLEOTIDE SEQUENCE [LARGE SCALE GENOMIC DNA]</scope>
    <source>
        <strain evidence="2">HYR1</strain>
    </source>
</reference>
<evidence type="ECO:0000313" key="3">
    <source>
        <dbReference type="Proteomes" id="UP000276133"/>
    </source>
</evidence>
<evidence type="ECO:0000256" key="1">
    <source>
        <dbReference type="SAM" id="Phobius"/>
    </source>
</evidence>
<proteinExistence type="predicted"/>
<dbReference type="AlphaFoldDB" id="A0A3M7PX92"/>
<keyword evidence="1" id="KW-1133">Transmembrane helix</keyword>
<feature type="transmembrane region" description="Helical" evidence="1">
    <location>
        <begin position="109"/>
        <end position="127"/>
    </location>
</feature>
<evidence type="ECO:0000313" key="2">
    <source>
        <dbReference type="EMBL" id="RNA03766.1"/>
    </source>
</evidence>
<organism evidence="2 3">
    <name type="scientific">Brachionus plicatilis</name>
    <name type="common">Marine rotifer</name>
    <name type="synonym">Brachionus muelleri</name>
    <dbReference type="NCBI Taxonomy" id="10195"/>
    <lineage>
        <taxon>Eukaryota</taxon>
        <taxon>Metazoa</taxon>
        <taxon>Spiralia</taxon>
        <taxon>Gnathifera</taxon>
        <taxon>Rotifera</taxon>
        <taxon>Eurotatoria</taxon>
        <taxon>Monogononta</taxon>
        <taxon>Pseudotrocha</taxon>
        <taxon>Ploima</taxon>
        <taxon>Brachionidae</taxon>
        <taxon>Brachionus</taxon>
    </lineage>
</organism>